<dbReference type="SUPFAM" id="SSF81321">
    <property type="entry name" value="Family A G protein-coupled receptor-like"/>
    <property type="match status" value="1"/>
</dbReference>
<keyword evidence="4 10" id="KW-1133">Transmembrane helix</keyword>
<keyword evidence="7 9" id="KW-0675">Receptor</keyword>
<keyword evidence="2" id="KW-1003">Cell membrane</keyword>
<feature type="transmembrane region" description="Helical" evidence="10">
    <location>
        <begin position="159"/>
        <end position="178"/>
    </location>
</feature>
<evidence type="ECO:0000256" key="6">
    <source>
        <dbReference type="ARBA" id="ARBA00023136"/>
    </source>
</evidence>
<reference evidence="12" key="1">
    <citation type="submission" date="2023-01" db="EMBL/GenBank/DDBJ databases">
        <title>Genome assembly of the deep-sea coral Lophelia pertusa.</title>
        <authorList>
            <person name="Herrera S."/>
            <person name="Cordes E."/>
        </authorList>
    </citation>
    <scope>NUCLEOTIDE SEQUENCE</scope>
    <source>
        <strain evidence="12">USNM1676648</strain>
        <tissue evidence="12">Polyp</tissue>
    </source>
</reference>
<dbReference type="PANTHER" id="PTHR24249">
    <property type="entry name" value="HISTAMINE RECEPTOR-RELATED G-PROTEIN COUPLED RECEPTOR"/>
    <property type="match status" value="1"/>
</dbReference>
<dbReference type="PRINTS" id="PR00237">
    <property type="entry name" value="GPCRRHODOPSN"/>
</dbReference>
<evidence type="ECO:0000256" key="3">
    <source>
        <dbReference type="ARBA" id="ARBA00022692"/>
    </source>
</evidence>
<gene>
    <name evidence="12" type="ORF">OS493_024607</name>
</gene>
<evidence type="ECO:0000313" key="12">
    <source>
        <dbReference type="EMBL" id="KAJ7383922.1"/>
    </source>
</evidence>
<dbReference type="InterPro" id="IPR050569">
    <property type="entry name" value="TAAR"/>
</dbReference>
<dbReference type="InterPro" id="IPR000276">
    <property type="entry name" value="GPCR_Rhodpsn"/>
</dbReference>
<dbReference type="PROSITE" id="PS50262">
    <property type="entry name" value="G_PROTEIN_RECEP_F1_2"/>
    <property type="match status" value="1"/>
</dbReference>
<keyword evidence="5 9" id="KW-0297">G-protein coupled receptor</keyword>
<comment type="caution">
    <text evidence="12">The sequence shown here is derived from an EMBL/GenBank/DDBJ whole genome shotgun (WGS) entry which is preliminary data.</text>
</comment>
<feature type="transmembrane region" description="Helical" evidence="10">
    <location>
        <begin position="244"/>
        <end position="262"/>
    </location>
</feature>
<keyword evidence="13" id="KW-1185">Reference proteome</keyword>
<dbReference type="InterPro" id="IPR017452">
    <property type="entry name" value="GPCR_Rhodpsn_7TM"/>
</dbReference>
<comment type="subcellular location">
    <subcellularLocation>
        <location evidence="1">Cell membrane</location>
        <topology evidence="1">Multi-pass membrane protein</topology>
    </subcellularLocation>
</comment>
<organism evidence="12 13">
    <name type="scientific">Desmophyllum pertusum</name>
    <dbReference type="NCBI Taxonomy" id="174260"/>
    <lineage>
        <taxon>Eukaryota</taxon>
        <taxon>Metazoa</taxon>
        <taxon>Cnidaria</taxon>
        <taxon>Anthozoa</taxon>
        <taxon>Hexacorallia</taxon>
        <taxon>Scleractinia</taxon>
        <taxon>Caryophylliina</taxon>
        <taxon>Caryophylliidae</taxon>
        <taxon>Desmophyllum</taxon>
    </lineage>
</organism>
<evidence type="ECO:0000256" key="9">
    <source>
        <dbReference type="RuleBase" id="RU000688"/>
    </source>
</evidence>
<keyword evidence="8 9" id="KW-0807">Transducer</keyword>
<evidence type="ECO:0000256" key="7">
    <source>
        <dbReference type="ARBA" id="ARBA00023170"/>
    </source>
</evidence>
<accession>A0A9X0D1Q1</accession>
<dbReference type="AlphaFoldDB" id="A0A9X0D1Q1"/>
<feature type="transmembrane region" description="Helical" evidence="10">
    <location>
        <begin position="184"/>
        <end position="204"/>
    </location>
</feature>
<feature type="transmembrane region" description="Helical" evidence="10">
    <location>
        <begin position="274"/>
        <end position="296"/>
    </location>
</feature>
<evidence type="ECO:0000256" key="4">
    <source>
        <dbReference type="ARBA" id="ARBA00022989"/>
    </source>
</evidence>
<evidence type="ECO:0000256" key="8">
    <source>
        <dbReference type="ARBA" id="ARBA00023224"/>
    </source>
</evidence>
<feature type="transmembrane region" description="Helical" evidence="10">
    <location>
        <begin position="117"/>
        <end position="138"/>
    </location>
</feature>
<dbReference type="PANTHER" id="PTHR24249:SF372">
    <property type="entry name" value="G-PROTEIN COUPLED RECEPTORS FAMILY 1 PROFILE DOMAIN-CONTAINING PROTEIN"/>
    <property type="match status" value="1"/>
</dbReference>
<keyword evidence="3 9" id="KW-0812">Transmembrane</keyword>
<evidence type="ECO:0000259" key="11">
    <source>
        <dbReference type="PROSITE" id="PS50262"/>
    </source>
</evidence>
<dbReference type="Pfam" id="PF00001">
    <property type="entry name" value="7tm_1"/>
    <property type="match status" value="1"/>
</dbReference>
<comment type="similarity">
    <text evidence="9">Belongs to the G-protein coupled receptor 1 family.</text>
</comment>
<evidence type="ECO:0000256" key="10">
    <source>
        <dbReference type="SAM" id="Phobius"/>
    </source>
</evidence>
<dbReference type="EMBL" id="MU825892">
    <property type="protein sequence ID" value="KAJ7383922.1"/>
    <property type="molecule type" value="Genomic_DNA"/>
</dbReference>
<feature type="domain" description="G-protein coupled receptors family 1 profile" evidence="11">
    <location>
        <begin position="55"/>
        <end position="294"/>
    </location>
</feature>
<dbReference type="OrthoDB" id="5952260at2759"/>
<protein>
    <recommendedName>
        <fullName evidence="11">G-protein coupled receptors family 1 profile domain-containing protein</fullName>
    </recommendedName>
</protein>
<dbReference type="Gene3D" id="1.20.1070.10">
    <property type="entry name" value="Rhodopsin 7-helix transmembrane proteins"/>
    <property type="match status" value="1"/>
</dbReference>
<dbReference type="GO" id="GO:0004930">
    <property type="term" value="F:G protein-coupled receptor activity"/>
    <property type="evidence" value="ECO:0007669"/>
    <property type="project" value="UniProtKB-KW"/>
</dbReference>
<dbReference type="SMART" id="SM01381">
    <property type="entry name" value="7TM_GPCR_Srsx"/>
    <property type="match status" value="1"/>
</dbReference>
<feature type="transmembrane region" description="Helical" evidence="10">
    <location>
        <begin position="74"/>
        <end position="97"/>
    </location>
</feature>
<evidence type="ECO:0000256" key="2">
    <source>
        <dbReference type="ARBA" id="ARBA00022475"/>
    </source>
</evidence>
<sequence length="321" mass="36304">MTENCSANCSHIERMTVNNELCRRFTVFETENVPQLIIVLNSTMNMILVVVSLLANSLVVSAVWRTPSLRYPSIVFLCGLAVSDLAVGLVVQPLFVAVELLKIHGHPTGDNCALETAFFALAFIVCGVSFGNVTLISLDRYLAIEYPLRYGGIVTLPRVFFLIVLCWVTSVFCSSLVLWNPGAFSYVVAAVITVFLSTSTVIHLKIYRIVHRHRSEIRAQEQAVHMKNEFNIARFKKTAMNTFLVYYFLLLCYAPFSIAWMLHIMAGNHVKHPIVWKLANTIVFLNSALNPFLYCWRLPAIRGPVMILLNKIFFPRKVARQ</sequence>
<name>A0A9X0D1Q1_9CNID</name>
<evidence type="ECO:0000256" key="5">
    <source>
        <dbReference type="ARBA" id="ARBA00023040"/>
    </source>
</evidence>
<evidence type="ECO:0000256" key="1">
    <source>
        <dbReference type="ARBA" id="ARBA00004651"/>
    </source>
</evidence>
<evidence type="ECO:0000313" key="13">
    <source>
        <dbReference type="Proteomes" id="UP001163046"/>
    </source>
</evidence>
<dbReference type="Proteomes" id="UP001163046">
    <property type="component" value="Unassembled WGS sequence"/>
</dbReference>
<dbReference type="GO" id="GO:0005886">
    <property type="term" value="C:plasma membrane"/>
    <property type="evidence" value="ECO:0007669"/>
    <property type="project" value="UniProtKB-SubCell"/>
</dbReference>
<dbReference type="PROSITE" id="PS00237">
    <property type="entry name" value="G_PROTEIN_RECEP_F1_1"/>
    <property type="match status" value="1"/>
</dbReference>
<proteinExistence type="inferred from homology"/>
<dbReference type="CDD" id="cd00637">
    <property type="entry name" value="7tm_classA_rhodopsin-like"/>
    <property type="match status" value="1"/>
</dbReference>
<feature type="transmembrane region" description="Helical" evidence="10">
    <location>
        <begin position="36"/>
        <end position="62"/>
    </location>
</feature>
<keyword evidence="6 10" id="KW-0472">Membrane</keyword>